<sequence>MNEFLENIRMIHQEKNISEELVLKNIENSLKAAYKKHFGTDENAVVQFHEDYAGVSLYAQKRIVADEELNDPVLEVAFSEAQEHNNEAEIGDELLFELDLKNDFGRGAVYNAKQRSRQGLREIQKDTLYSEFKDKLGELIIGYNQRERNGNVYINLGKTEGVLPKRFQSPREIYRPGDRVKVLIENVRRHSQGLQIVLSRSSPELVRKLFEIEVSEIYDGTVDIYKVVREAGSRTKMAVYSYRDDVDPVGACVGVKGSRIQNVIRELEGEKIDVLRYDSNPIDFIKNALSPAQVEQIHIVSQRRKAALAVVPEEQLSLAIGKQGVNIRLAGRLVGWSIDIKTQEQFAEMEIEPDVEEAPVELFSDFEPVQGLEDLEGMTEELLIVLEKKNITKIEHLQGLSLTDIGTMLASESADVIEAVESIVDINADAIDSYVAPGAEEVLVYQCPECGHEIDVSMTECPGCQVGLSFEEE</sequence>
<dbReference type="PROSITE" id="PS50126">
    <property type="entry name" value="S1"/>
    <property type="match status" value="1"/>
</dbReference>
<comment type="function">
    <text evidence="7">Participates in both transcription termination and antitermination.</text>
</comment>
<keyword evidence="4 7" id="KW-0694">RNA-binding</keyword>
<keyword evidence="10" id="KW-1185">Reference proteome</keyword>
<keyword evidence="2 7" id="KW-0963">Cytoplasm</keyword>
<keyword evidence="1 7" id="KW-0806">Transcription termination</keyword>
<comment type="subunit">
    <text evidence="7">Monomer. Binds directly to the core enzyme of the DNA-dependent RNA polymerase and to nascent RNA.</text>
</comment>
<dbReference type="NCBIfam" id="TIGR01953">
    <property type="entry name" value="NusA"/>
    <property type="match status" value="1"/>
</dbReference>
<evidence type="ECO:0000256" key="6">
    <source>
        <dbReference type="ARBA" id="ARBA00023163"/>
    </source>
</evidence>
<dbReference type="InterPro" id="IPR036555">
    <property type="entry name" value="NusA_N_sf"/>
</dbReference>
<dbReference type="RefSeq" id="WP_326927769.1">
    <property type="nucleotide sequence ID" value="NZ_CP123443.1"/>
</dbReference>
<keyword evidence="5 7" id="KW-0805">Transcription regulation</keyword>
<dbReference type="Gene3D" id="3.30.1480.10">
    <property type="entry name" value="NusA, N-terminal domain"/>
    <property type="match status" value="1"/>
</dbReference>
<evidence type="ECO:0000256" key="5">
    <source>
        <dbReference type="ARBA" id="ARBA00023015"/>
    </source>
</evidence>
<evidence type="ECO:0000259" key="8">
    <source>
        <dbReference type="PROSITE" id="PS50126"/>
    </source>
</evidence>
<dbReference type="Proteomes" id="UP001228690">
    <property type="component" value="Chromosome"/>
</dbReference>
<keyword evidence="6 7" id="KW-0804">Transcription</keyword>
<evidence type="ECO:0000256" key="4">
    <source>
        <dbReference type="ARBA" id="ARBA00022884"/>
    </source>
</evidence>
<dbReference type="InterPro" id="IPR058582">
    <property type="entry name" value="KH_NusA_2nd"/>
</dbReference>
<accession>A0ABY8MK56</accession>
<comment type="similarity">
    <text evidence="7">Belongs to the NusA family.</text>
</comment>
<dbReference type="InterPro" id="IPR025249">
    <property type="entry name" value="TF_NusA_KH_1st"/>
</dbReference>
<dbReference type="Gene3D" id="3.30.300.20">
    <property type="match status" value="2"/>
</dbReference>
<keyword evidence="3 7" id="KW-0889">Transcription antitermination</keyword>
<dbReference type="InterPro" id="IPR012340">
    <property type="entry name" value="NA-bd_OB-fold"/>
</dbReference>
<dbReference type="InterPro" id="IPR013735">
    <property type="entry name" value="TF_NusA_N"/>
</dbReference>
<dbReference type="SMART" id="SM00322">
    <property type="entry name" value="KH"/>
    <property type="match status" value="2"/>
</dbReference>
<dbReference type="SMART" id="SM00316">
    <property type="entry name" value="S1"/>
    <property type="match status" value="1"/>
</dbReference>
<dbReference type="InterPro" id="IPR009019">
    <property type="entry name" value="KH_sf_prok-type"/>
</dbReference>
<dbReference type="CDD" id="cd02134">
    <property type="entry name" value="KH-II_NusA_rpt1"/>
    <property type="match status" value="1"/>
</dbReference>
<dbReference type="SUPFAM" id="SSF54814">
    <property type="entry name" value="Prokaryotic type KH domain (KH-domain type II)"/>
    <property type="match status" value="2"/>
</dbReference>
<dbReference type="EMBL" id="CP123443">
    <property type="protein sequence ID" value="WGK69583.1"/>
    <property type="molecule type" value="Genomic_DNA"/>
</dbReference>
<comment type="subcellular location">
    <subcellularLocation>
        <location evidence="7">Cytoplasm</location>
    </subcellularLocation>
</comment>
<organism evidence="9 10">
    <name type="scientific">Candidatus Haliotispira prima</name>
    <dbReference type="NCBI Taxonomy" id="3034016"/>
    <lineage>
        <taxon>Bacteria</taxon>
        <taxon>Pseudomonadati</taxon>
        <taxon>Spirochaetota</taxon>
        <taxon>Spirochaetia</taxon>
        <taxon>Spirochaetales</taxon>
        <taxon>Spirochaetaceae</taxon>
        <taxon>Candidatus Haliotispira</taxon>
    </lineage>
</organism>
<gene>
    <name evidence="7 9" type="primary">nusA</name>
    <name evidence="9" type="ORF">P0082_01610</name>
</gene>
<dbReference type="HAMAP" id="MF_00945_B">
    <property type="entry name" value="NusA_B"/>
    <property type="match status" value="1"/>
</dbReference>
<dbReference type="SUPFAM" id="SSF69705">
    <property type="entry name" value="Transcription factor NusA, N-terminal domain"/>
    <property type="match status" value="1"/>
</dbReference>
<reference evidence="9 10" key="1">
    <citation type="submission" date="2023-04" db="EMBL/GenBank/DDBJ databases">
        <title>Spirochaete genome identified in red abalone sample constitutes a novel genus.</title>
        <authorList>
            <person name="Sharma S.P."/>
            <person name="Purcell C.M."/>
            <person name="Hyde J.R."/>
            <person name="Severin A.J."/>
        </authorList>
    </citation>
    <scope>NUCLEOTIDE SEQUENCE [LARGE SCALE GENOMIC DNA]</scope>
    <source>
        <strain evidence="9 10">SP-2023</strain>
    </source>
</reference>
<name>A0ABY8MK56_9SPIO</name>
<dbReference type="PANTHER" id="PTHR22648">
    <property type="entry name" value="TRANSCRIPTION TERMINATION FACTOR NUSA"/>
    <property type="match status" value="1"/>
</dbReference>
<evidence type="ECO:0000313" key="10">
    <source>
        <dbReference type="Proteomes" id="UP001228690"/>
    </source>
</evidence>
<dbReference type="InterPro" id="IPR030842">
    <property type="entry name" value="TF_NusA_bacterial"/>
</dbReference>
<proteinExistence type="inferred from homology"/>
<evidence type="ECO:0000256" key="7">
    <source>
        <dbReference type="HAMAP-Rule" id="MF_00945"/>
    </source>
</evidence>
<dbReference type="InterPro" id="IPR015946">
    <property type="entry name" value="KH_dom-like_a/b"/>
</dbReference>
<protein>
    <recommendedName>
        <fullName evidence="7">Transcription termination/antitermination protein NusA</fullName>
    </recommendedName>
</protein>
<feature type="domain" description="S1 motif" evidence="8">
    <location>
        <begin position="137"/>
        <end position="201"/>
    </location>
</feature>
<dbReference type="CDD" id="cd22529">
    <property type="entry name" value="KH-II_NusA_rpt2"/>
    <property type="match status" value="1"/>
</dbReference>
<dbReference type="InterPro" id="IPR010213">
    <property type="entry name" value="TF_NusA"/>
</dbReference>
<evidence type="ECO:0000256" key="1">
    <source>
        <dbReference type="ARBA" id="ARBA00022472"/>
    </source>
</evidence>
<dbReference type="Gene3D" id="2.40.50.140">
    <property type="entry name" value="Nucleic acid-binding proteins"/>
    <property type="match status" value="1"/>
</dbReference>
<dbReference type="Pfam" id="PF13184">
    <property type="entry name" value="KH_NusA_1st"/>
    <property type="match status" value="1"/>
</dbReference>
<dbReference type="Pfam" id="PF08529">
    <property type="entry name" value="NusA_N"/>
    <property type="match status" value="1"/>
</dbReference>
<dbReference type="Pfam" id="PF26594">
    <property type="entry name" value="KH_NusA_2nd"/>
    <property type="match status" value="1"/>
</dbReference>
<dbReference type="SUPFAM" id="SSF50249">
    <property type="entry name" value="Nucleic acid-binding proteins"/>
    <property type="match status" value="1"/>
</dbReference>
<evidence type="ECO:0000313" key="9">
    <source>
        <dbReference type="EMBL" id="WGK69583.1"/>
    </source>
</evidence>
<dbReference type="InterPro" id="IPR003029">
    <property type="entry name" value="S1_domain"/>
</dbReference>
<dbReference type="CDD" id="cd04455">
    <property type="entry name" value="S1_NusA"/>
    <property type="match status" value="1"/>
</dbReference>
<dbReference type="PANTHER" id="PTHR22648:SF0">
    <property type="entry name" value="TRANSCRIPTION TERMINATION_ANTITERMINATION PROTEIN NUSA"/>
    <property type="match status" value="1"/>
</dbReference>
<evidence type="ECO:0000256" key="2">
    <source>
        <dbReference type="ARBA" id="ARBA00022490"/>
    </source>
</evidence>
<dbReference type="InterPro" id="IPR004087">
    <property type="entry name" value="KH_dom"/>
</dbReference>
<evidence type="ECO:0000256" key="3">
    <source>
        <dbReference type="ARBA" id="ARBA00022814"/>
    </source>
</evidence>